<feature type="compositionally biased region" description="Polar residues" evidence="1">
    <location>
        <begin position="60"/>
        <end position="71"/>
    </location>
</feature>
<feature type="compositionally biased region" description="Low complexity" evidence="1">
    <location>
        <begin position="45"/>
        <end position="57"/>
    </location>
</feature>
<evidence type="ECO:0000256" key="2">
    <source>
        <dbReference type="SAM" id="SignalP"/>
    </source>
</evidence>
<feature type="region of interest" description="Disordered" evidence="1">
    <location>
        <begin position="30"/>
        <end position="72"/>
    </location>
</feature>
<feature type="signal peptide" evidence="2">
    <location>
        <begin position="1"/>
        <end position="28"/>
    </location>
</feature>
<keyword evidence="4" id="KW-1185">Reference proteome</keyword>
<dbReference type="KEGG" id="nba:CUN60_07475"/>
<dbReference type="RefSeq" id="WP_102951443.1">
    <property type="nucleotide sequence ID" value="NZ_CP024847.1"/>
</dbReference>
<evidence type="ECO:0008006" key="5">
    <source>
        <dbReference type="Google" id="ProtNLM"/>
    </source>
</evidence>
<dbReference type="EMBL" id="CP024847">
    <property type="protein sequence ID" value="AUR52147.1"/>
    <property type="molecule type" value="Genomic_DNA"/>
</dbReference>
<gene>
    <name evidence="3" type="ORF">CUN60_07475</name>
</gene>
<evidence type="ECO:0000256" key="1">
    <source>
        <dbReference type="SAM" id="MobiDB-lite"/>
    </source>
</evidence>
<evidence type="ECO:0000313" key="3">
    <source>
        <dbReference type="EMBL" id="AUR52147.1"/>
    </source>
</evidence>
<protein>
    <recommendedName>
        <fullName evidence="5">Lipoprotein</fullName>
    </recommendedName>
</protein>
<dbReference type="PROSITE" id="PS51257">
    <property type="entry name" value="PROKAR_LIPOPROTEIN"/>
    <property type="match status" value="1"/>
</dbReference>
<accession>A0A2I7N6P5</accession>
<feature type="chain" id="PRO_5014422498" description="Lipoprotein" evidence="2">
    <location>
        <begin position="29"/>
        <end position="129"/>
    </location>
</feature>
<proteinExistence type="predicted"/>
<reference evidence="4" key="1">
    <citation type="submission" date="2017-11" db="EMBL/GenBank/DDBJ databases">
        <authorList>
            <person name="Chan K.G."/>
            <person name="Lee L.S."/>
        </authorList>
    </citation>
    <scope>NUCLEOTIDE SEQUENCE [LARGE SCALE GENOMIC DNA]</scope>
    <source>
        <strain evidence="4">DSM 100970</strain>
    </source>
</reference>
<organism evidence="3 4">
    <name type="scientific">Aquella oligotrophica</name>
    <dbReference type="NCBI Taxonomy" id="2067065"/>
    <lineage>
        <taxon>Bacteria</taxon>
        <taxon>Pseudomonadati</taxon>
        <taxon>Pseudomonadota</taxon>
        <taxon>Betaproteobacteria</taxon>
        <taxon>Neisseriales</taxon>
        <taxon>Neisseriaceae</taxon>
        <taxon>Aquella</taxon>
    </lineage>
</organism>
<sequence>MKINKLIAFSLSSIVASLITGCSMFAKQQESTPLPPQNINMNKGAAPAAANPSANKSAKIESNNYTESQSQYKRRQIVEDRGPGGAVNKITVDNAGNVPDYVLYPTDQTQYNTNDNPDRLSVPNWQINW</sequence>
<feature type="compositionally biased region" description="Polar residues" evidence="1">
    <location>
        <begin position="30"/>
        <end position="41"/>
    </location>
</feature>
<dbReference type="AlphaFoldDB" id="A0A2I7N6P5"/>
<keyword evidence="2" id="KW-0732">Signal</keyword>
<name>A0A2I7N6P5_9NEIS</name>
<evidence type="ECO:0000313" key="4">
    <source>
        <dbReference type="Proteomes" id="UP000236655"/>
    </source>
</evidence>
<dbReference type="Proteomes" id="UP000236655">
    <property type="component" value="Chromosome"/>
</dbReference>